<dbReference type="PIRSF" id="PIRSF001369">
    <property type="entry name" value="Citrate_synth"/>
    <property type="match status" value="1"/>
</dbReference>
<comment type="similarity">
    <text evidence="2 6">Belongs to the citrate synthase family.</text>
</comment>
<reference evidence="9" key="1">
    <citation type="submission" date="2009-11" db="EMBL/GenBank/DDBJ databases">
        <title>The complete chromosome 1 of Sphaerobacter thermophilus DSM 20745.</title>
        <authorList>
            <person name="Lucas S."/>
            <person name="Copeland A."/>
            <person name="Lapidus A."/>
            <person name="Glavina del Rio T."/>
            <person name="Dalin E."/>
            <person name="Tice H."/>
            <person name="Bruce D."/>
            <person name="Goodwin L."/>
            <person name="Pitluck S."/>
            <person name="Kyrpides N."/>
            <person name="Mavromatis K."/>
            <person name="Ivanova N."/>
            <person name="Mikhailova N."/>
            <person name="LaButti K.M."/>
            <person name="Clum A."/>
            <person name="Sun H.I."/>
            <person name="Brettin T."/>
            <person name="Detter J.C."/>
            <person name="Han C."/>
            <person name="Larimer F."/>
            <person name="Land M."/>
            <person name="Hauser L."/>
            <person name="Markowitz V."/>
            <person name="Cheng J.F."/>
            <person name="Hugenholtz P."/>
            <person name="Woyke T."/>
            <person name="Wu D."/>
            <person name="Steenblock K."/>
            <person name="Schneider S."/>
            <person name="Pukall R."/>
            <person name="Goeker M."/>
            <person name="Klenk H.P."/>
            <person name="Eisen J.A."/>
        </authorList>
    </citation>
    <scope>NUCLEOTIDE SEQUENCE [LARGE SCALE GENOMIC DNA]</scope>
    <source>
        <strain evidence="9">ATCC 49802 / DSM 20745 / S 6022</strain>
    </source>
</reference>
<dbReference type="OrthoDB" id="9800864at2"/>
<evidence type="ECO:0000256" key="7">
    <source>
        <dbReference type="PIRSR" id="PIRSR001369-1"/>
    </source>
</evidence>
<dbReference type="HOGENOM" id="CLU_025068_2_1_0"/>
<dbReference type="InParanoid" id="D1C1H0"/>
<dbReference type="KEGG" id="sti:Sthe_0650"/>
<comment type="pathway">
    <text evidence="1">Carbohydrate metabolism; tricarboxylic acid cycle; isocitrate from oxaloacetate: step 1/2.</text>
</comment>
<dbReference type="RefSeq" id="WP_012871134.1">
    <property type="nucleotide sequence ID" value="NC_013523.1"/>
</dbReference>
<evidence type="ECO:0000256" key="3">
    <source>
        <dbReference type="ARBA" id="ARBA00022532"/>
    </source>
</evidence>
<dbReference type="NCBIfam" id="TIGR01800">
    <property type="entry name" value="cit_synth_II"/>
    <property type="match status" value="1"/>
</dbReference>
<dbReference type="InterPro" id="IPR016142">
    <property type="entry name" value="Citrate_synth-like_lrg_a-sub"/>
</dbReference>
<dbReference type="AlphaFoldDB" id="D1C1H0"/>
<evidence type="ECO:0000256" key="5">
    <source>
        <dbReference type="ARBA" id="ARBA00049288"/>
    </source>
</evidence>
<keyword evidence="4 6" id="KW-0808">Transferase</keyword>
<sequence length="387" mass="42351">MADAGTGAATTAGRGLEGIVVAESELSLVDGTNGRLYYRGYSIHDLVQSASFEEVLHLLWYGELPTRAELDELNAKLVAARVLSPSVMEALRVLPRGGEPIDALRVAVTVMGMEDADAFNLSRDALLERSIKLTGAMATMLAAFDRLRHGQEPVDPDPSLGHAANFLYMLRGERASELQERAMDAYLVLLAEHSMNASTFSARVTLSALSDIYSAVSSALGTLKGDAHGGANRRAMEMLLAIGSADNAESYVEESLRIKRRLMGMGHRIYKTRDPRVDHLMGYSEKVAAEKGDTTWHELAVRLEQITSNHPYFLERKLFPNVEFYSAPLLYSLLGETDLMPAVFGISRIGGWTANLLEQAAANRIIRPQAAYVGPDPRPFVPMDQRG</sequence>
<dbReference type="InterPro" id="IPR024176">
    <property type="entry name" value="Citrate_synthase_bac-typ"/>
</dbReference>
<dbReference type="GO" id="GO:0005975">
    <property type="term" value="P:carbohydrate metabolic process"/>
    <property type="evidence" value="ECO:0007669"/>
    <property type="project" value="TreeGrafter"/>
</dbReference>
<dbReference type="PANTHER" id="PTHR11739">
    <property type="entry name" value="CITRATE SYNTHASE"/>
    <property type="match status" value="1"/>
</dbReference>
<accession>D1C1H0</accession>
<dbReference type="InterPro" id="IPR011278">
    <property type="entry name" value="2-MeCitrate/Citrate_synth_II"/>
</dbReference>
<comment type="catalytic activity">
    <reaction evidence="5">
        <text>oxaloacetate + acetyl-CoA + H2O = citrate + CoA + H(+)</text>
        <dbReference type="Rhea" id="RHEA:16845"/>
        <dbReference type="ChEBI" id="CHEBI:15377"/>
        <dbReference type="ChEBI" id="CHEBI:15378"/>
        <dbReference type="ChEBI" id="CHEBI:16452"/>
        <dbReference type="ChEBI" id="CHEBI:16947"/>
        <dbReference type="ChEBI" id="CHEBI:57287"/>
        <dbReference type="ChEBI" id="CHEBI:57288"/>
        <dbReference type="EC" id="2.3.3.16"/>
    </reaction>
</comment>
<keyword evidence="8" id="KW-0012">Acyltransferase</keyword>
<gene>
    <name evidence="8" type="ordered locus">Sthe_0650</name>
</gene>
<dbReference type="Gene3D" id="1.10.230.10">
    <property type="entry name" value="Cytochrome P450-Terp, domain 2"/>
    <property type="match status" value="1"/>
</dbReference>
<organism evidence="8 9">
    <name type="scientific">Sphaerobacter thermophilus (strain ATCC 49802 / DSM 20745 / KCCM 41009 / NCIMB 13125 / S 6022)</name>
    <dbReference type="NCBI Taxonomy" id="479434"/>
    <lineage>
        <taxon>Bacteria</taxon>
        <taxon>Pseudomonadati</taxon>
        <taxon>Thermomicrobiota</taxon>
        <taxon>Thermomicrobia</taxon>
        <taxon>Sphaerobacterales</taxon>
        <taxon>Sphaerobacterineae</taxon>
        <taxon>Sphaerobacteraceae</taxon>
        <taxon>Sphaerobacter</taxon>
    </lineage>
</organism>
<evidence type="ECO:0000256" key="6">
    <source>
        <dbReference type="PIRNR" id="PIRNR001369"/>
    </source>
</evidence>
<dbReference type="Proteomes" id="UP000002027">
    <property type="component" value="Chromosome 1"/>
</dbReference>
<proteinExistence type="inferred from homology"/>
<evidence type="ECO:0000313" key="9">
    <source>
        <dbReference type="Proteomes" id="UP000002027"/>
    </source>
</evidence>
<evidence type="ECO:0000313" key="8">
    <source>
        <dbReference type="EMBL" id="ACZ38087.1"/>
    </source>
</evidence>
<protein>
    <recommendedName>
        <fullName evidence="6">Citrate synthase</fullName>
    </recommendedName>
</protein>
<dbReference type="UniPathway" id="UPA00223"/>
<feature type="active site" evidence="7">
    <location>
        <position position="323"/>
    </location>
</feature>
<dbReference type="SUPFAM" id="SSF48256">
    <property type="entry name" value="Citrate synthase"/>
    <property type="match status" value="1"/>
</dbReference>
<dbReference type="GO" id="GO:0006099">
    <property type="term" value="P:tricarboxylic acid cycle"/>
    <property type="evidence" value="ECO:0007669"/>
    <property type="project" value="UniProtKB-UniPathway"/>
</dbReference>
<dbReference type="eggNOG" id="COG0372">
    <property type="taxonomic scope" value="Bacteria"/>
</dbReference>
<evidence type="ECO:0000256" key="2">
    <source>
        <dbReference type="ARBA" id="ARBA00010566"/>
    </source>
</evidence>
<dbReference type="STRING" id="479434.Sthe_0650"/>
<keyword evidence="9" id="KW-1185">Reference proteome</keyword>
<dbReference type="PANTHER" id="PTHR11739:SF4">
    <property type="entry name" value="CITRATE SYNTHASE, PEROXISOMAL"/>
    <property type="match status" value="1"/>
</dbReference>
<dbReference type="InterPro" id="IPR002020">
    <property type="entry name" value="Citrate_synthase"/>
</dbReference>
<reference evidence="8 9" key="2">
    <citation type="journal article" date="2010" name="Stand. Genomic Sci.">
        <title>Complete genome sequence of Desulfohalobium retbaense type strain (HR(100)).</title>
        <authorList>
            <person name="Spring S."/>
            <person name="Nolan M."/>
            <person name="Lapidus A."/>
            <person name="Glavina Del Rio T."/>
            <person name="Copeland A."/>
            <person name="Tice H."/>
            <person name="Cheng J.F."/>
            <person name="Lucas S."/>
            <person name="Land M."/>
            <person name="Chen F."/>
            <person name="Bruce D."/>
            <person name="Goodwin L."/>
            <person name="Pitluck S."/>
            <person name="Ivanova N."/>
            <person name="Mavromatis K."/>
            <person name="Mikhailova N."/>
            <person name="Pati A."/>
            <person name="Chen A."/>
            <person name="Palaniappan K."/>
            <person name="Hauser L."/>
            <person name="Chang Y.J."/>
            <person name="Jeffries C.D."/>
            <person name="Munk C."/>
            <person name="Kiss H."/>
            <person name="Chain P."/>
            <person name="Han C."/>
            <person name="Brettin T."/>
            <person name="Detter J.C."/>
            <person name="Schuler E."/>
            <person name="Goker M."/>
            <person name="Rohde M."/>
            <person name="Bristow J."/>
            <person name="Eisen J.A."/>
            <person name="Markowitz V."/>
            <person name="Hugenholtz P."/>
            <person name="Kyrpides N.C."/>
            <person name="Klenk H.P."/>
        </authorList>
    </citation>
    <scope>NUCLEOTIDE SEQUENCE [LARGE SCALE GENOMIC DNA]</scope>
    <source>
        <strain evidence="9">ATCC 49802 / DSM 20745 / S 6022</strain>
    </source>
</reference>
<dbReference type="Pfam" id="PF00285">
    <property type="entry name" value="Citrate_synt"/>
    <property type="match status" value="1"/>
</dbReference>
<dbReference type="PRINTS" id="PR00143">
    <property type="entry name" value="CITRTSNTHASE"/>
</dbReference>
<evidence type="ECO:0000256" key="1">
    <source>
        <dbReference type="ARBA" id="ARBA00004751"/>
    </source>
</evidence>
<dbReference type="InterPro" id="IPR016143">
    <property type="entry name" value="Citrate_synth-like_sm_a-sub"/>
</dbReference>
<dbReference type="Gene3D" id="1.10.580.10">
    <property type="entry name" value="Citrate Synthase, domain 1"/>
    <property type="match status" value="1"/>
</dbReference>
<dbReference type="InterPro" id="IPR036969">
    <property type="entry name" value="Citrate_synthase_sf"/>
</dbReference>
<dbReference type="EMBL" id="CP001823">
    <property type="protein sequence ID" value="ACZ38087.1"/>
    <property type="molecule type" value="Genomic_DNA"/>
</dbReference>
<dbReference type="GO" id="GO:0005829">
    <property type="term" value="C:cytosol"/>
    <property type="evidence" value="ECO:0007669"/>
    <property type="project" value="TreeGrafter"/>
</dbReference>
<evidence type="ECO:0000256" key="4">
    <source>
        <dbReference type="ARBA" id="ARBA00022679"/>
    </source>
</evidence>
<keyword evidence="3" id="KW-0816">Tricarboxylic acid cycle</keyword>
<name>D1C1H0_SPHTD</name>
<feature type="active site" evidence="7">
    <location>
        <position position="267"/>
    </location>
</feature>
<dbReference type="GO" id="GO:0036440">
    <property type="term" value="F:citrate synthase activity"/>
    <property type="evidence" value="ECO:0007669"/>
    <property type="project" value="UniProtKB-EC"/>
</dbReference>